<keyword evidence="1" id="KW-0812">Transmembrane</keyword>
<evidence type="ECO:0008006" key="4">
    <source>
        <dbReference type="Google" id="ProtNLM"/>
    </source>
</evidence>
<keyword evidence="1" id="KW-0472">Membrane</keyword>
<sequence>MIALNMVTGYHDGWRWGWRGFLMFGPFWLFAVVFALLGRCSIVIDDMAIAKHLFGYTWEKIRWDELGCAKVRSVRTRMGTLTVFVLEKKAVIATSKKRRLWFTDEVDMLGNLIGKINRALLQSRIPVYDERFGKTIELRQLPAIIEPARHELEATLRTKAARRQPHER</sequence>
<dbReference type="AlphaFoldDB" id="A0A370X5R2"/>
<evidence type="ECO:0000256" key="1">
    <source>
        <dbReference type="SAM" id="Phobius"/>
    </source>
</evidence>
<keyword evidence="3" id="KW-1185">Reference proteome</keyword>
<comment type="caution">
    <text evidence="2">The sequence shown here is derived from an EMBL/GenBank/DDBJ whole genome shotgun (WGS) entry which is preliminary data.</text>
</comment>
<gene>
    <name evidence="2" type="ORF">DWU98_04625</name>
</gene>
<evidence type="ECO:0000313" key="2">
    <source>
        <dbReference type="EMBL" id="RDS83620.1"/>
    </source>
</evidence>
<reference evidence="2 3" key="1">
    <citation type="submission" date="2018-07" db="EMBL/GenBank/DDBJ databases">
        <title>Dyella monticola sp. nov. and Dyella psychrodurans sp. nov. isolated from monsoon evergreen broad-leaved forest soil of Dinghu Mountain, China.</title>
        <authorList>
            <person name="Gao Z."/>
            <person name="Qiu L."/>
        </authorList>
    </citation>
    <scope>NUCLEOTIDE SEQUENCE [LARGE SCALE GENOMIC DNA]</scope>
    <source>
        <strain evidence="2 3">4G-K06</strain>
    </source>
</reference>
<dbReference type="Proteomes" id="UP000254258">
    <property type="component" value="Unassembled WGS sequence"/>
</dbReference>
<accession>A0A370X5R2</accession>
<dbReference type="EMBL" id="QRBE01000002">
    <property type="protein sequence ID" value="RDS83620.1"/>
    <property type="molecule type" value="Genomic_DNA"/>
</dbReference>
<name>A0A370X5R2_9GAMM</name>
<feature type="transmembrane region" description="Helical" evidence="1">
    <location>
        <begin position="16"/>
        <end position="37"/>
    </location>
</feature>
<organism evidence="2 3">
    <name type="scientific">Dyella monticola</name>
    <dbReference type="NCBI Taxonomy" id="1927958"/>
    <lineage>
        <taxon>Bacteria</taxon>
        <taxon>Pseudomonadati</taxon>
        <taxon>Pseudomonadota</taxon>
        <taxon>Gammaproteobacteria</taxon>
        <taxon>Lysobacterales</taxon>
        <taxon>Rhodanobacteraceae</taxon>
        <taxon>Dyella</taxon>
    </lineage>
</organism>
<evidence type="ECO:0000313" key="3">
    <source>
        <dbReference type="Proteomes" id="UP000254258"/>
    </source>
</evidence>
<protein>
    <recommendedName>
        <fullName evidence="4">PH domain-containing protein</fullName>
    </recommendedName>
</protein>
<keyword evidence="1" id="KW-1133">Transmembrane helix</keyword>
<proteinExistence type="predicted"/>